<evidence type="ECO:0000313" key="10">
    <source>
        <dbReference type="Proteomes" id="UP001562425"/>
    </source>
</evidence>
<feature type="region of interest" description="Disordered" evidence="7">
    <location>
        <begin position="609"/>
        <end position="640"/>
    </location>
</feature>
<keyword evidence="5" id="KW-0804">Transcription</keyword>
<dbReference type="GO" id="GO:0005634">
    <property type="term" value="C:nucleus"/>
    <property type="evidence" value="ECO:0007669"/>
    <property type="project" value="UniProtKB-SubCell"/>
</dbReference>
<feature type="compositionally biased region" description="Low complexity" evidence="7">
    <location>
        <begin position="616"/>
        <end position="630"/>
    </location>
</feature>
<evidence type="ECO:0000313" key="9">
    <source>
        <dbReference type="EMBL" id="KAL1399306.1"/>
    </source>
</evidence>
<feature type="compositionally biased region" description="Basic and acidic residues" evidence="7">
    <location>
        <begin position="631"/>
        <end position="640"/>
    </location>
</feature>
<dbReference type="PANTHER" id="PTHR20338">
    <property type="entry name" value="NUCLEAR RESPIRATORY FACTOR 1"/>
    <property type="match status" value="1"/>
</dbReference>
<evidence type="ECO:0000256" key="1">
    <source>
        <dbReference type="ARBA" id="ARBA00004123"/>
    </source>
</evidence>
<sequence length="640" mass="69149">MDLIDEDHLTGSEDDDDDDNPSSPGSAYDDGNLINVAMENEVTAQLVAAGVVGVAAAAAITSSKKKKRPHSFETNPSIRKRQQNRLLRKLRQTIFEYATRVGQQAVVLVATPGKPNNIFKVFGAKPLEDVLKNLRPNVMDKLDEALAAQAPPRVQDDPSLFELPPLIIDGIPTPVEKMTQAQLRAFIPLMLKYSTGRGKPGWGRDSTRPGWWPKELPWANVRMDARSEDEKQKISWTHALRKIVINCYKYHGREDLLPAFSEEDEKANALATANSNNTNVITTSPTIVSSNATAVASSSTTGQQIIIQQQSSGTPTIVTTGGAQAQTQTTHQIIKEMSDGTIQIQQQPSPTQTLNAQYTHTVLQTIQNADGTVSIIQVDPNNPIITLPDGTTAQVQGIATLQAQNDNNVHTIQTISDAQGESMSVDLTEATLGQDGQLIITGEDGQEYSYSGFPVNVSGMITVPVSAQMYQTMVANMLPNGDGTVCITPMQRPRNVPNMAATNANMAANFASLFNQQALAQQSANQSKKPNVISTNNNSSLNNNNPLKITIAKDLFEAGDKSIPKPTPVLPPGVVILNAKDLLNESLPALLEKQVQLVRAELEAAQQRPRSVTTVLDSLPSSPASSPPLLDTKDITITRI</sequence>
<comment type="similarity">
    <text evidence="2">Belongs to the NRF1/Ewg family.</text>
</comment>
<dbReference type="Pfam" id="PF10491">
    <property type="entry name" value="Nrf1_DNA-bind"/>
    <property type="match status" value="1"/>
</dbReference>
<feature type="region of interest" description="Disordered" evidence="7">
    <location>
        <begin position="1"/>
        <end position="31"/>
    </location>
</feature>
<dbReference type="EMBL" id="JBEHCU010005596">
    <property type="protein sequence ID" value="KAL1399306.1"/>
    <property type="molecule type" value="Genomic_DNA"/>
</dbReference>
<evidence type="ECO:0000256" key="4">
    <source>
        <dbReference type="ARBA" id="ARBA00023125"/>
    </source>
</evidence>
<dbReference type="Proteomes" id="UP001562425">
    <property type="component" value="Unassembled WGS sequence"/>
</dbReference>
<evidence type="ECO:0000256" key="3">
    <source>
        <dbReference type="ARBA" id="ARBA00023015"/>
    </source>
</evidence>
<keyword evidence="4" id="KW-0238">DNA-binding</keyword>
<accession>A0ABD1DHW3</accession>
<evidence type="ECO:0000256" key="6">
    <source>
        <dbReference type="ARBA" id="ARBA00023242"/>
    </source>
</evidence>
<proteinExistence type="inferred from homology"/>
<evidence type="ECO:0000256" key="7">
    <source>
        <dbReference type="SAM" id="MobiDB-lite"/>
    </source>
</evidence>
<gene>
    <name evidence="9" type="ORF">pipiens_008313</name>
</gene>
<feature type="domain" description="Nuclear respiratory factor 1 NLS/DNA-binding dimerisation" evidence="8">
    <location>
        <begin position="50"/>
        <end position="260"/>
    </location>
</feature>
<evidence type="ECO:0000256" key="2">
    <source>
        <dbReference type="ARBA" id="ARBA00005713"/>
    </source>
</evidence>
<evidence type="ECO:0000256" key="5">
    <source>
        <dbReference type="ARBA" id="ARBA00023163"/>
    </source>
</evidence>
<keyword evidence="3" id="KW-0805">Transcription regulation</keyword>
<evidence type="ECO:0000259" key="8">
    <source>
        <dbReference type="Pfam" id="PF10491"/>
    </source>
</evidence>
<protein>
    <recommendedName>
        <fullName evidence="8">Nuclear respiratory factor 1 NLS/DNA-binding dimerisation domain-containing protein</fullName>
    </recommendedName>
</protein>
<name>A0ABD1DHW3_CULPP</name>
<organism evidence="9 10">
    <name type="scientific">Culex pipiens pipiens</name>
    <name type="common">Northern house mosquito</name>
    <dbReference type="NCBI Taxonomy" id="38569"/>
    <lineage>
        <taxon>Eukaryota</taxon>
        <taxon>Metazoa</taxon>
        <taxon>Ecdysozoa</taxon>
        <taxon>Arthropoda</taxon>
        <taxon>Hexapoda</taxon>
        <taxon>Insecta</taxon>
        <taxon>Pterygota</taxon>
        <taxon>Neoptera</taxon>
        <taxon>Endopterygota</taxon>
        <taxon>Diptera</taxon>
        <taxon>Nematocera</taxon>
        <taxon>Culicoidea</taxon>
        <taxon>Culicidae</taxon>
        <taxon>Culicinae</taxon>
        <taxon>Culicini</taxon>
        <taxon>Culex</taxon>
        <taxon>Culex</taxon>
    </lineage>
</organism>
<dbReference type="InterPro" id="IPR039142">
    <property type="entry name" value="NRF1/Ewg"/>
</dbReference>
<reference evidence="9 10" key="1">
    <citation type="submission" date="2024-05" db="EMBL/GenBank/DDBJ databases">
        <title>Culex pipiens pipiens assembly and annotation.</title>
        <authorList>
            <person name="Alout H."/>
            <person name="Durand T."/>
        </authorList>
    </citation>
    <scope>NUCLEOTIDE SEQUENCE [LARGE SCALE GENOMIC DNA]</scope>
    <source>
        <strain evidence="9">HA-2024</strain>
        <tissue evidence="9">Whole body</tissue>
    </source>
</reference>
<keyword evidence="6" id="KW-0539">Nucleus</keyword>
<comment type="caution">
    <text evidence="9">The sequence shown here is derived from an EMBL/GenBank/DDBJ whole genome shotgun (WGS) entry which is preliminary data.</text>
</comment>
<dbReference type="AlphaFoldDB" id="A0ABD1DHW3"/>
<dbReference type="GO" id="GO:0003677">
    <property type="term" value="F:DNA binding"/>
    <property type="evidence" value="ECO:0007669"/>
    <property type="project" value="UniProtKB-KW"/>
</dbReference>
<comment type="subcellular location">
    <subcellularLocation>
        <location evidence="1">Nucleus</location>
    </subcellularLocation>
</comment>
<dbReference type="InterPro" id="IPR019525">
    <property type="entry name" value="Nrf1_NLS/DNA-bd_dimer"/>
</dbReference>
<feature type="compositionally biased region" description="Basic and acidic residues" evidence="7">
    <location>
        <begin position="1"/>
        <end position="11"/>
    </location>
</feature>
<keyword evidence="10" id="KW-1185">Reference proteome</keyword>